<feature type="region of interest" description="Disordered" evidence="1">
    <location>
        <begin position="169"/>
        <end position="198"/>
    </location>
</feature>
<feature type="compositionally biased region" description="Basic and acidic residues" evidence="1">
    <location>
        <begin position="283"/>
        <end position="314"/>
    </location>
</feature>
<dbReference type="PANTHER" id="PTHR22545">
    <property type="entry name" value="CENTROSOMAL PROTEIN OF 95 KDA"/>
    <property type="match status" value="1"/>
</dbReference>
<dbReference type="EMBL" id="CP111025">
    <property type="protein sequence ID" value="WAR25456.1"/>
    <property type="molecule type" value="Genomic_DNA"/>
</dbReference>
<feature type="region of interest" description="Disordered" evidence="1">
    <location>
        <begin position="125"/>
        <end position="146"/>
    </location>
</feature>
<feature type="compositionally biased region" description="Basic and acidic residues" evidence="1">
    <location>
        <begin position="181"/>
        <end position="190"/>
    </location>
</feature>
<gene>
    <name evidence="3" type="ORF">MAR_011160</name>
</gene>
<sequence>MGPKAFSFPEEDKAIVNKLNGLLDQLHVDQRVESVQEIGAGVFVTLFEGLCGEQLTDIVRSASTREDEVHNCQCVIDSLAGDVLHTSLTHITSAEIIDGSREAIANLLEIFSGLLEYMLNKIDSDASTDNDEDDQNLTADDPDRLSRDEIDSLLERELQREHRLAEVTGGIQNGGPTAAWVEDHSPEKATKKQAPKKTIEDFKAESARLETTAELIRESEEIERRLAETRQIVADNEALERRLAESRERAQHATDRATGRGEDFATTGTAAGGDRNRPQAQTTEKEKTEDDARLTKQRESRSDIIQRLESDPRYKYMLPPTSIQTEAEDEESNETFRALQSMVEETAAMARAAVKCDANQARNLLRDMEREKRSAGTRRASPERSRRGRQYEAPTLRTAKRASPSARRGSPKASDRLSDSELTPSKAKRKVSFLVERSLTDSSPDITATSPHRYKNVVIDLLSDEDSPDRAKSSSRRSRYQELANRPTALYTYGETKQLVQQEKNVGKKKMGEKEFQKKMLAGVKTKSQKEREGPAVLKKKTRPLQPHIMASKLKKATPSGSVLKPVKKPPLTVRDDEDLLPVLLEEFPHLHLSLHTWHELWRRGLNQIEKITRAHQEVHRKKSHAQNQLEEAEKRQEIMVNIVKKELEHEQRLKDVKDRRVNAVSTRNKLHERRIQSARSRHYYDEYQVRMRAKMLKRRTREEMMFKKLFEDGLAIQKERIHELRKYAREHRNSEARTQRDQIESMENYYRDQFHMLADNIKQEKVELTVREKAQQKVMDTMKKELRKKMEKEIRTLQEQLVRDDDDIYFRQLDSDRVIRDLKLAKYQVTV</sequence>
<feature type="region of interest" description="Disordered" evidence="1">
    <location>
        <begin position="244"/>
        <end position="317"/>
    </location>
</feature>
<dbReference type="Pfam" id="PF19016">
    <property type="entry name" value="DUF5745"/>
    <property type="match status" value="1"/>
</dbReference>
<feature type="compositionally biased region" description="Acidic residues" evidence="1">
    <location>
        <begin position="126"/>
        <end position="135"/>
    </location>
</feature>
<evidence type="ECO:0000313" key="3">
    <source>
        <dbReference type="EMBL" id="WAR25456.1"/>
    </source>
</evidence>
<dbReference type="PANTHER" id="PTHR22545:SF0">
    <property type="entry name" value="CENTROSOMAL PROTEIN OF 95 KDA"/>
    <property type="match status" value="1"/>
</dbReference>
<name>A0ABY7FX88_MYAAR</name>
<feature type="compositionally biased region" description="Basic and acidic residues" evidence="1">
    <location>
        <begin position="244"/>
        <end position="263"/>
    </location>
</feature>
<feature type="region of interest" description="Disordered" evidence="1">
    <location>
        <begin position="460"/>
        <end position="481"/>
    </location>
</feature>
<accession>A0ABY7FX88</accession>
<keyword evidence="4" id="KW-1185">Reference proteome</keyword>
<evidence type="ECO:0000256" key="1">
    <source>
        <dbReference type="SAM" id="MobiDB-lite"/>
    </source>
</evidence>
<organism evidence="3 4">
    <name type="scientific">Mya arenaria</name>
    <name type="common">Soft-shell clam</name>
    <dbReference type="NCBI Taxonomy" id="6604"/>
    <lineage>
        <taxon>Eukaryota</taxon>
        <taxon>Metazoa</taxon>
        <taxon>Spiralia</taxon>
        <taxon>Lophotrochozoa</taxon>
        <taxon>Mollusca</taxon>
        <taxon>Bivalvia</taxon>
        <taxon>Autobranchia</taxon>
        <taxon>Heteroconchia</taxon>
        <taxon>Euheterodonta</taxon>
        <taxon>Imparidentia</taxon>
        <taxon>Neoheterodontei</taxon>
        <taxon>Myida</taxon>
        <taxon>Myoidea</taxon>
        <taxon>Myidae</taxon>
        <taxon>Mya</taxon>
    </lineage>
</organism>
<dbReference type="Gene3D" id="1.10.418.10">
    <property type="entry name" value="Calponin-like domain"/>
    <property type="match status" value="1"/>
</dbReference>
<feature type="domain" description="DUF5745" evidence="2">
    <location>
        <begin position="58"/>
        <end position="114"/>
    </location>
</feature>
<proteinExistence type="predicted"/>
<protein>
    <submittedName>
        <fullName evidence="3">CEP95-like protein</fullName>
    </submittedName>
</protein>
<reference evidence="3" key="1">
    <citation type="submission" date="2022-11" db="EMBL/GenBank/DDBJ databases">
        <title>Centuries of genome instability and evolution in soft-shell clam transmissible cancer (bioRxiv).</title>
        <authorList>
            <person name="Hart S.F.M."/>
            <person name="Yonemitsu M.A."/>
            <person name="Giersch R.M."/>
            <person name="Beal B.F."/>
            <person name="Arriagada G."/>
            <person name="Davis B.W."/>
            <person name="Ostrander E.A."/>
            <person name="Goff S.P."/>
            <person name="Metzger M.J."/>
        </authorList>
    </citation>
    <scope>NUCLEOTIDE SEQUENCE</scope>
    <source>
        <strain evidence="3">MELC-2E11</strain>
        <tissue evidence="3">Siphon/mantle</tissue>
    </source>
</reference>
<dbReference type="Proteomes" id="UP001164746">
    <property type="component" value="Chromosome 14"/>
</dbReference>
<feature type="compositionally biased region" description="Basic and acidic residues" evidence="1">
    <location>
        <begin position="364"/>
        <end position="385"/>
    </location>
</feature>
<feature type="region of interest" description="Disordered" evidence="1">
    <location>
        <begin position="364"/>
        <end position="429"/>
    </location>
</feature>
<evidence type="ECO:0000313" key="4">
    <source>
        <dbReference type="Proteomes" id="UP001164746"/>
    </source>
</evidence>
<dbReference type="InterPro" id="IPR026619">
    <property type="entry name" value="CEP95"/>
</dbReference>
<evidence type="ECO:0000259" key="2">
    <source>
        <dbReference type="Pfam" id="PF19016"/>
    </source>
</evidence>
<dbReference type="InterPro" id="IPR036872">
    <property type="entry name" value="CH_dom_sf"/>
</dbReference>
<dbReference type="InterPro" id="IPR044039">
    <property type="entry name" value="DUF5745"/>
</dbReference>